<evidence type="ECO:0000256" key="15">
    <source>
        <dbReference type="PIRSR" id="PIRSR000130-2"/>
    </source>
</evidence>
<comment type="catalytic activity">
    <reaction evidence="12 13 20">
        <text>IMP + NAD(+) + H2O = XMP + NADH + H(+)</text>
        <dbReference type="Rhea" id="RHEA:11708"/>
        <dbReference type="ChEBI" id="CHEBI:15377"/>
        <dbReference type="ChEBI" id="CHEBI:15378"/>
        <dbReference type="ChEBI" id="CHEBI:57464"/>
        <dbReference type="ChEBI" id="CHEBI:57540"/>
        <dbReference type="ChEBI" id="CHEBI:57945"/>
        <dbReference type="ChEBI" id="CHEBI:58053"/>
        <dbReference type="EC" id="1.1.1.205"/>
    </reaction>
</comment>
<dbReference type="GO" id="GO:0000166">
    <property type="term" value="F:nucleotide binding"/>
    <property type="evidence" value="ECO:0007669"/>
    <property type="project" value="UniProtKB-UniRule"/>
</dbReference>
<keyword evidence="11 18" id="KW-0129">CBS domain</keyword>
<keyword evidence="9 13" id="KW-0560">Oxidoreductase</keyword>
<dbReference type="PIRSF" id="PIRSF000130">
    <property type="entry name" value="IMPDH"/>
    <property type="match status" value="1"/>
</dbReference>
<evidence type="ECO:0000256" key="5">
    <source>
        <dbReference type="ARBA" id="ARBA00022737"/>
    </source>
</evidence>
<name>A0A5D4S5E6_9BACI</name>
<feature type="binding site" evidence="13">
    <location>
        <position position="472"/>
    </location>
    <ligand>
        <name>K(+)</name>
        <dbReference type="ChEBI" id="CHEBI:29103"/>
        <note>ligand shared between two tetrameric partners</note>
    </ligand>
</feature>
<dbReference type="EMBL" id="VTEV01000018">
    <property type="protein sequence ID" value="TYS58887.1"/>
    <property type="molecule type" value="Genomic_DNA"/>
</dbReference>
<evidence type="ECO:0000256" key="20">
    <source>
        <dbReference type="RuleBase" id="RU003928"/>
    </source>
</evidence>
<evidence type="ECO:0000256" key="4">
    <source>
        <dbReference type="ARBA" id="ARBA00022723"/>
    </source>
</evidence>
<comment type="similarity">
    <text evidence="2 13 19">Belongs to the IMPDH/GMPR family.</text>
</comment>
<feature type="domain" description="CBS" evidence="21">
    <location>
        <begin position="95"/>
        <end position="153"/>
    </location>
</feature>
<evidence type="ECO:0000256" key="19">
    <source>
        <dbReference type="RuleBase" id="RU003927"/>
    </source>
</evidence>
<dbReference type="SUPFAM" id="SSF51412">
    <property type="entry name" value="Inosine monophosphate dehydrogenase (IMPDH)"/>
    <property type="match status" value="1"/>
</dbReference>
<sequence length="487" mass="52680">MWENKFAKEGLTFDDVLLVPSKSEVLPRDVDLKVKLTETLQLNIPIISAGMDTVTEAEMAIAMARQGGLGIIHKNMSIEQQAEQVDKVKRSERGVITDPFFLTPEHQVFDAEHLMGKYRISGVPIVNNNEELKLVGILTNRDLRFIQDFSIPISDVMTKENLVTASVGTTLEEAESILQKYKIEKLPLVDDAGVLKGLITIKDIEKVIEFPHSAKDNQGRLLVGAAVGVTGDTMLRVEKLVQKSVDAIVVDTAHGHSQGVLDTVRKIREKYPNLNIIAGNVATAEATRDLVEAGANVVKVGIGPGSICTTRVVAGVGVPQITAVYDCATEARKLGVSIIADGGIKYSGDIVKALAAGGHAVMLGSMLGGTSESPGETEIFQGRRFKVYRGMGSVGAMEKGSKDRYFQEDNKKFVPEGIEGRIAYKGPVADTIYQMVGGLRSGMGYCGTKDLQALRENAQFVKMTGAGLRESHPHDVQITKESPNYSV</sequence>
<reference evidence="22 23" key="1">
    <citation type="submission" date="2019-08" db="EMBL/GenBank/DDBJ databases">
        <title>Bacillus genomes from the desert of Cuatro Cienegas, Coahuila.</title>
        <authorList>
            <person name="Olmedo-Alvarez G."/>
        </authorList>
    </citation>
    <scope>NUCLEOTIDE SEQUENCE [LARGE SCALE GENOMIC DNA]</scope>
    <source>
        <strain evidence="22 23">CH28_1T</strain>
    </source>
</reference>
<dbReference type="UniPathway" id="UPA00601">
    <property type="reaction ID" value="UER00295"/>
</dbReference>
<comment type="activity regulation">
    <text evidence="13">Mycophenolic acid (MPA) is a non-competitive inhibitor that prevents formation of the closed enzyme conformation by binding to the same site as the amobile flap. In contrast, mizoribine monophosphate (MZP) is a competitive inhibitor that induces the closed conformation. MPA is a potent inhibitor of mammalian IMPDHs but a poor inhibitor of the bacterial enzymes. MZP is a more potent inhibitor of bacterial IMPDH.</text>
</comment>
<feature type="binding site" description="in other chain" evidence="13 17">
    <location>
        <position position="308"/>
    </location>
    <ligand>
        <name>K(+)</name>
        <dbReference type="ChEBI" id="CHEBI:29103"/>
        <note>ligand shared between two tetrameric partners</note>
    </ligand>
</feature>
<dbReference type="PANTHER" id="PTHR11911">
    <property type="entry name" value="INOSINE-5-MONOPHOSPHATE DEHYDROGENASE RELATED"/>
    <property type="match status" value="1"/>
</dbReference>
<dbReference type="PROSITE" id="PS51371">
    <property type="entry name" value="CBS"/>
    <property type="match status" value="2"/>
</dbReference>
<comment type="subunit">
    <text evidence="3 13">Homotetramer.</text>
</comment>
<feature type="binding site" evidence="13">
    <location>
        <position position="471"/>
    </location>
    <ligand>
        <name>K(+)</name>
        <dbReference type="ChEBI" id="CHEBI:29103"/>
        <note>ligand shared between two tetrameric partners</note>
    </ligand>
</feature>
<evidence type="ECO:0000256" key="17">
    <source>
        <dbReference type="PIRSR" id="PIRSR000130-4"/>
    </source>
</evidence>
<dbReference type="InterPro" id="IPR046342">
    <property type="entry name" value="CBS_dom_sf"/>
</dbReference>
<dbReference type="InterPro" id="IPR001093">
    <property type="entry name" value="IMP_DH_GMPRt"/>
</dbReference>
<evidence type="ECO:0000259" key="21">
    <source>
        <dbReference type="PROSITE" id="PS51371"/>
    </source>
</evidence>
<dbReference type="PROSITE" id="PS00487">
    <property type="entry name" value="IMP_DH_GMP_RED"/>
    <property type="match status" value="1"/>
</dbReference>
<dbReference type="Gene3D" id="3.20.20.70">
    <property type="entry name" value="Aldolase class I"/>
    <property type="match status" value="1"/>
</dbReference>
<dbReference type="OrthoDB" id="9805398at2"/>
<keyword evidence="8 13" id="KW-0630">Potassium</keyword>
<dbReference type="GO" id="GO:0046872">
    <property type="term" value="F:metal ion binding"/>
    <property type="evidence" value="ECO:0007669"/>
    <property type="project" value="UniProtKB-UniRule"/>
</dbReference>
<evidence type="ECO:0000256" key="9">
    <source>
        <dbReference type="ARBA" id="ARBA00023002"/>
    </source>
</evidence>
<feature type="domain" description="CBS" evidence="21">
    <location>
        <begin position="157"/>
        <end position="215"/>
    </location>
</feature>
<evidence type="ECO:0000256" key="18">
    <source>
        <dbReference type="PROSITE-ProRule" id="PRU00703"/>
    </source>
</evidence>
<feature type="binding site" evidence="13 15">
    <location>
        <begin position="388"/>
        <end position="392"/>
    </location>
    <ligand>
        <name>IMP</name>
        <dbReference type="ChEBI" id="CHEBI:58053"/>
    </ligand>
</feature>
<evidence type="ECO:0000256" key="8">
    <source>
        <dbReference type="ARBA" id="ARBA00022958"/>
    </source>
</evidence>
<evidence type="ECO:0000256" key="7">
    <source>
        <dbReference type="ARBA" id="ARBA00022755"/>
    </source>
</evidence>
<feature type="binding site" evidence="13 15">
    <location>
        <begin position="364"/>
        <end position="365"/>
    </location>
    <ligand>
        <name>IMP</name>
        <dbReference type="ChEBI" id="CHEBI:58053"/>
    </ligand>
</feature>
<dbReference type="InterPro" id="IPR000644">
    <property type="entry name" value="CBS_dom"/>
</dbReference>
<dbReference type="NCBIfam" id="TIGR01302">
    <property type="entry name" value="IMP_dehydrog"/>
    <property type="match status" value="1"/>
</dbReference>
<feature type="binding site" evidence="13">
    <location>
        <position position="251"/>
    </location>
    <ligand>
        <name>NAD(+)</name>
        <dbReference type="ChEBI" id="CHEBI:57540"/>
    </ligand>
</feature>
<evidence type="ECO:0000256" key="16">
    <source>
        <dbReference type="PIRSR" id="PIRSR000130-3"/>
    </source>
</evidence>
<evidence type="ECO:0000256" key="11">
    <source>
        <dbReference type="ARBA" id="ARBA00023122"/>
    </source>
</evidence>
<keyword evidence="10 13" id="KW-0520">NAD</keyword>
<dbReference type="STRING" id="79883.GCA_001636495_00584"/>
<comment type="function">
    <text evidence="13">Catalyzes the conversion of inosine 5'-phosphate (IMP) to xanthosine 5'-phosphate (XMP), the first committed and rate-limiting step in the de novo synthesis of guanine nucleotides, and therefore plays an important role in the regulation of cell growth.</text>
</comment>
<comment type="caution">
    <text evidence="22">The sequence shown here is derived from an EMBL/GenBank/DDBJ whole genome shotgun (WGS) entry which is preliminary data.</text>
</comment>
<dbReference type="InterPro" id="IPR005990">
    <property type="entry name" value="IMP_DH"/>
</dbReference>
<feature type="binding site" description="in other chain" evidence="13 17">
    <location>
        <position position="303"/>
    </location>
    <ligand>
        <name>K(+)</name>
        <dbReference type="ChEBI" id="CHEBI:29103"/>
        <note>ligand shared between two tetrameric partners</note>
    </ligand>
</feature>
<evidence type="ECO:0000313" key="22">
    <source>
        <dbReference type="EMBL" id="TYS58887.1"/>
    </source>
</evidence>
<feature type="binding site" description="in other chain" evidence="13 17">
    <location>
        <position position="305"/>
    </location>
    <ligand>
        <name>K(+)</name>
        <dbReference type="ChEBI" id="CHEBI:29103"/>
        <note>ligand shared between two tetrameric partners</note>
    </ligand>
</feature>
<dbReference type="AlphaFoldDB" id="A0A5D4S5E6"/>
<dbReference type="CDD" id="cd04601">
    <property type="entry name" value="CBS_pair_IMPDH"/>
    <property type="match status" value="1"/>
</dbReference>
<evidence type="ECO:0000256" key="12">
    <source>
        <dbReference type="ARBA" id="ARBA00048028"/>
    </source>
</evidence>
<proteinExistence type="inferred from homology"/>
<dbReference type="PANTHER" id="PTHR11911:SF111">
    <property type="entry name" value="INOSINE-5'-MONOPHOSPHATE DEHYDROGENASE"/>
    <property type="match status" value="1"/>
</dbReference>
<dbReference type="SMART" id="SM00116">
    <property type="entry name" value="CBS"/>
    <property type="match status" value="2"/>
</dbReference>
<evidence type="ECO:0000256" key="13">
    <source>
        <dbReference type="HAMAP-Rule" id="MF_01964"/>
    </source>
</evidence>
<keyword evidence="7 13" id="KW-0658">Purine biosynthesis</keyword>
<evidence type="ECO:0000256" key="3">
    <source>
        <dbReference type="ARBA" id="ARBA00011881"/>
    </source>
</evidence>
<comment type="pathway">
    <text evidence="13 20">Purine metabolism; XMP biosynthesis via de novo pathway; XMP from IMP: step 1/1.</text>
</comment>
<evidence type="ECO:0000256" key="10">
    <source>
        <dbReference type="ARBA" id="ARBA00023027"/>
    </source>
</evidence>
<keyword evidence="6 13" id="KW-0332">GMP biosynthesis</keyword>
<protein>
    <recommendedName>
        <fullName evidence="13 20">Inosine-5'-monophosphate dehydrogenase</fullName>
        <shortName evidence="13">IMP dehydrogenase</shortName>
        <shortName evidence="13">IMPD</shortName>
        <shortName evidence="13">IMPDH</shortName>
        <ecNumber evidence="13 20">1.1.1.205</ecNumber>
    </recommendedName>
</protein>
<dbReference type="RefSeq" id="WP_148990335.1">
    <property type="nucleotide sequence ID" value="NZ_VTEV01000018.1"/>
</dbReference>
<feature type="binding site" evidence="16">
    <location>
        <begin position="251"/>
        <end position="253"/>
    </location>
    <ligand>
        <name>NAD(+)</name>
        <dbReference type="ChEBI" id="CHEBI:57540"/>
    </ligand>
</feature>
<evidence type="ECO:0000256" key="14">
    <source>
        <dbReference type="PIRSR" id="PIRSR000130-1"/>
    </source>
</evidence>
<feature type="binding site" evidence="13 15">
    <location>
        <position position="416"/>
    </location>
    <ligand>
        <name>IMP</name>
        <dbReference type="ChEBI" id="CHEBI:58053"/>
    </ligand>
</feature>
<evidence type="ECO:0000256" key="1">
    <source>
        <dbReference type="ARBA" id="ARBA00001958"/>
    </source>
</evidence>
<dbReference type="CDD" id="cd00381">
    <property type="entry name" value="IMPDH"/>
    <property type="match status" value="1"/>
</dbReference>
<organism evidence="22 23">
    <name type="scientific">Sutcliffiella horikoshii</name>
    <dbReference type="NCBI Taxonomy" id="79883"/>
    <lineage>
        <taxon>Bacteria</taxon>
        <taxon>Bacillati</taxon>
        <taxon>Bacillota</taxon>
        <taxon>Bacilli</taxon>
        <taxon>Bacillales</taxon>
        <taxon>Bacillaceae</taxon>
        <taxon>Sutcliffiella</taxon>
    </lineage>
</organism>
<feature type="active site" description="Proton acceptor" evidence="13 14">
    <location>
        <position position="404"/>
    </location>
</feature>
<dbReference type="SMART" id="SM01240">
    <property type="entry name" value="IMPDH"/>
    <property type="match status" value="1"/>
</dbReference>
<accession>A0A5D4S5E6</accession>
<dbReference type="FunFam" id="3.20.20.70:FF:000003">
    <property type="entry name" value="GMP reductase"/>
    <property type="match status" value="1"/>
</dbReference>
<dbReference type="InterPro" id="IPR015875">
    <property type="entry name" value="IMP_DH/GMP_Rdtase_CS"/>
</dbReference>
<dbReference type="HAMAP" id="MF_01964">
    <property type="entry name" value="IMPDH"/>
    <property type="match status" value="1"/>
</dbReference>
<keyword evidence="5" id="KW-0677">Repeat</keyword>
<comment type="cofactor">
    <cofactor evidence="1 13">
        <name>K(+)</name>
        <dbReference type="ChEBI" id="CHEBI:29103"/>
    </cofactor>
</comment>
<feature type="binding site" evidence="13 16">
    <location>
        <begin position="301"/>
        <end position="303"/>
    </location>
    <ligand>
        <name>NAD(+)</name>
        <dbReference type="ChEBI" id="CHEBI:57540"/>
    </ligand>
</feature>
<keyword evidence="4 13" id="KW-0479">Metal-binding</keyword>
<feature type="binding site" evidence="13 15">
    <location>
        <begin position="341"/>
        <end position="343"/>
    </location>
    <ligand>
        <name>IMP</name>
        <dbReference type="ChEBI" id="CHEBI:58053"/>
    </ligand>
</feature>
<evidence type="ECO:0000256" key="6">
    <source>
        <dbReference type="ARBA" id="ARBA00022749"/>
    </source>
</evidence>
<dbReference type="SUPFAM" id="SSF54631">
    <property type="entry name" value="CBS-domain pair"/>
    <property type="match status" value="1"/>
</dbReference>
<gene>
    <name evidence="13 22" type="primary">guaB</name>
    <name evidence="22" type="ORF">FZC76_22545</name>
</gene>
<evidence type="ECO:0000313" key="23">
    <source>
        <dbReference type="Proteomes" id="UP000322524"/>
    </source>
</evidence>
<dbReference type="Pfam" id="PF00571">
    <property type="entry name" value="CBS"/>
    <property type="match status" value="2"/>
</dbReference>
<dbReference type="GO" id="GO:0006177">
    <property type="term" value="P:GMP biosynthetic process"/>
    <property type="evidence" value="ECO:0007669"/>
    <property type="project" value="UniProtKB-UniRule"/>
</dbReference>
<dbReference type="Proteomes" id="UP000322524">
    <property type="component" value="Unassembled WGS sequence"/>
</dbReference>
<dbReference type="EC" id="1.1.1.205" evidence="13 20"/>
<feature type="binding site" evidence="13 15">
    <location>
        <position position="306"/>
    </location>
    <ligand>
        <name>IMP</name>
        <dbReference type="ChEBI" id="CHEBI:58053"/>
    </ligand>
</feature>
<dbReference type="GO" id="GO:0006183">
    <property type="term" value="P:GTP biosynthetic process"/>
    <property type="evidence" value="ECO:0007669"/>
    <property type="project" value="TreeGrafter"/>
</dbReference>
<comment type="caution">
    <text evidence="13">Lacks conserved residue(s) required for the propagation of feature annotation.</text>
</comment>
<dbReference type="GO" id="GO:0003938">
    <property type="term" value="F:IMP dehydrogenase activity"/>
    <property type="evidence" value="ECO:0007669"/>
    <property type="project" value="UniProtKB-UniRule"/>
</dbReference>
<dbReference type="Pfam" id="PF00478">
    <property type="entry name" value="IMPDH"/>
    <property type="match status" value="1"/>
</dbReference>
<feature type="binding site" evidence="13">
    <location>
        <position position="470"/>
    </location>
    <ligand>
        <name>K(+)</name>
        <dbReference type="ChEBI" id="CHEBI:29103"/>
        <note>ligand shared between two tetrameric partners</note>
    </ligand>
</feature>
<feature type="active site" description="Thioimidate intermediate" evidence="13 14">
    <location>
        <position position="308"/>
    </location>
</feature>
<evidence type="ECO:0000256" key="2">
    <source>
        <dbReference type="ARBA" id="ARBA00005502"/>
    </source>
</evidence>
<dbReference type="InterPro" id="IPR013785">
    <property type="entry name" value="Aldolase_TIM"/>
</dbReference>